<dbReference type="Proteomes" id="UP001321475">
    <property type="component" value="Chromosome"/>
</dbReference>
<dbReference type="InterPro" id="IPR006009">
    <property type="entry name" value="GlcNAc_MurG"/>
</dbReference>
<feature type="binding site" evidence="10">
    <location>
        <position position="135"/>
    </location>
    <ligand>
        <name>UDP-N-acetyl-alpha-D-glucosamine</name>
        <dbReference type="ChEBI" id="CHEBI:57705"/>
    </ligand>
</feature>
<feature type="compositionally biased region" description="Polar residues" evidence="11">
    <location>
        <begin position="330"/>
        <end position="344"/>
    </location>
</feature>
<evidence type="ECO:0000256" key="6">
    <source>
        <dbReference type="ARBA" id="ARBA00022984"/>
    </source>
</evidence>
<protein>
    <recommendedName>
        <fullName evidence="10">UDP-N-acetylglucosamine--N-acetylmuramyl-(pentapeptide) pyrophosphoryl-undecaprenol N-acetylglucosamine transferase</fullName>
        <ecNumber evidence="10">2.4.1.227</ecNumber>
    </recommendedName>
    <alternativeName>
        <fullName evidence="10">Undecaprenyl-PP-MurNAc-pentapeptide-UDPGlcNAc GlcNAc transferase</fullName>
    </alternativeName>
</protein>
<comment type="function">
    <text evidence="10">Cell wall formation. Catalyzes the transfer of a GlcNAc subunit on undecaprenyl-pyrophosphoryl-MurNAc-pentapeptide (lipid intermediate I) to form undecaprenyl-pyrophosphoryl-MurNAc-(pentapeptide)GlcNAc (lipid intermediate II).</text>
</comment>
<dbReference type="InterPro" id="IPR004276">
    <property type="entry name" value="GlycoTrans_28_N"/>
</dbReference>
<keyword evidence="3 10" id="KW-0328">Glycosyltransferase</keyword>
<feature type="domain" description="Glycosyltransferase family 28 N-terminal" evidence="12">
    <location>
        <begin position="14"/>
        <end position="153"/>
    </location>
</feature>
<keyword evidence="4 10" id="KW-0808">Transferase</keyword>
<keyword evidence="15" id="KW-1185">Reference proteome</keyword>
<feature type="compositionally biased region" description="Basic residues" evidence="11">
    <location>
        <begin position="440"/>
        <end position="473"/>
    </location>
</feature>
<feature type="compositionally biased region" description="Basic residues" evidence="11">
    <location>
        <begin position="380"/>
        <end position="396"/>
    </location>
</feature>
<evidence type="ECO:0000256" key="5">
    <source>
        <dbReference type="ARBA" id="ARBA00022960"/>
    </source>
</evidence>
<evidence type="ECO:0000259" key="12">
    <source>
        <dbReference type="Pfam" id="PF03033"/>
    </source>
</evidence>
<gene>
    <name evidence="10" type="primary">murG</name>
    <name evidence="14" type="ORF">GCM10025865_31370</name>
</gene>
<dbReference type="PANTHER" id="PTHR21015">
    <property type="entry name" value="UDP-N-ACETYLGLUCOSAMINE--N-ACETYLMURAMYL-(PENTAPEPTIDE) PYROPHOSPHORYL-UNDECAPRENOL N-ACETYLGLUCOSAMINE TRANSFERASE 1"/>
    <property type="match status" value="1"/>
</dbReference>
<evidence type="ECO:0000256" key="9">
    <source>
        <dbReference type="ARBA" id="ARBA00023316"/>
    </source>
</evidence>
<accession>A0ABN6XKI7</accession>
<dbReference type="Pfam" id="PF04101">
    <property type="entry name" value="Glyco_tran_28_C"/>
    <property type="match status" value="1"/>
</dbReference>
<feature type="region of interest" description="Disordered" evidence="11">
    <location>
        <begin position="323"/>
        <end position="473"/>
    </location>
</feature>
<organism evidence="14 15">
    <name type="scientific">Paraoerskovia sediminicola</name>
    <dbReference type="NCBI Taxonomy" id="1138587"/>
    <lineage>
        <taxon>Bacteria</taxon>
        <taxon>Bacillati</taxon>
        <taxon>Actinomycetota</taxon>
        <taxon>Actinomycetes</taxon>
        <taxon>Micrococcales</taxon>
        <taxon>Cellulomonadaceae</taxon>
        <taxon>Paraoerskovia</taxon>
    </lineage>
</organism>
<evidence type="ECO:0000256" key="3">
    <source>
        <dbReference type="ARBA" id="ARBA00022676"/>
    </source>
</evidence>
<feature type="binding site" evidence="10">
    <location>
        <position position="172"/>
    </location>
    <ligand>
        <name>UDP-N-acetyl-alpha-D-glucosamine</name>
        <dbReference type="ChEBI" id="CHEBI:57705"/>
    </ligand>
</feature>
<dbReference type="EMBL" id="AP027729">
    <property type="protein sequence ID" value="BDZ43838.1"/>
    <property type="molecule type" value="Genomic_DNA"/>
</dbReference>
<keyword evidence="7 10" id="KW-0472">Membrane</keyword>
<comment type="pathway">
    <text evidence="10">Cell wall biogenesis; peptidoglycan biosynthesis.</text>
</comment>
<dbReference type="InterPro" id="IPR007235">
    <property type="entry name" value="Glyco_trans_28_C"/>
</dbReference>
<name>A0ABN6XKI7_9CELL</name>
<feature type="compositionally biased region" description="Basic residues" evidence="11">
    <location>
        <begin position="404"/>
        <end position="430"/>
    </location>
</feature>
<evidence type="ECO:0000313" key="15">
    <source>
        <dbReference type="Proteomes" id="UP001321475"/>
    </source>
</evidence>
<keyword evidence="5 10" id="KW-0133">Cell shape</keyword>
<reference evidence="15" key="1">
    <citation type="journal article" date="2019" name="Int. J. Syst. Evol. Microbiol.">
        <title>The Global Catalogue of Microorganisms (GCM) 10K type strain sequencing project: providing services to taxonomists for standard genome sequencing and annotation.</title>
        <authorList>
            <consortium name="The Broad Institute Genomics Platform"/>
            <consortium name="The Broad Institute Genome Sequencing Center for Infectious Disease"/>
            <person name="Wu L."/>
            <person name="Ma J."/>
        </authorList>
    </citation>
    <scope>NUCLEOTIDE SEQUENCE [LARGE SCALE GENOMIC DNA]</scope>
    <source>
        <strain evidence="15">NBRC 108565</strain>
    </source>
</reference>
<comment type="caution">
    <text evidence="10">Lacks conserved residue(s) required for the propagation of feature annotation.</text>
</comment>
<evidence type="ECO:0000256" key="7">
    <source>
        <dbReference type="ARBA" id="ARBA00023136"/>
    </source>
</evidence>
<feature type="binding site" evidence="10">
    <location>
        <position position="317"/>
    </location>
    <ligand>
        <name>UDP-N-acetyl-alpha-D-glucosamine</name>
        <dbReference type="ChEBI" id="CHEBI:57705"/>
    </ligand>
</feature>
<feature type="domain" description="Glycosyl transferase family 28 C-terminal" evidence="13">
    <location>
        <begin position="205"/>
        <end position="330"/>
    </location>
</feature>
<dbReference type="EC" id="2.4.1.227" evidence="10"/>
<evidence type="ECO:0000256" key="11">
    <source>
        <dbReference type="SAM" id="MobiDB-lite"/>
    </source>
</evidence>
<evidence type="ECO:0000313" key="14">
    <source>
        <dbReference type="EMBL" id="BDZ43838.1"/>
    </source>
</evidence>
<dbReference type="CDD" id="cd03785">
    <property type="entry name" value="GT28_MurG"/>
    <property type="match status" value="1"/>
</dbReference>
<dbReference type="PANTHER" id="PTHR21015:SF22">
    <property type="entry name" value="GLYCOSYLTRANSFERASE"/>
    <property type="match status" value="1"/>
</dbReference>
<keyword evidence="2 10" id="KW-0132">Cell division</keyword>
<evidence type="ECO:0000259" key="13">
    <source>
        <dbReference type="Pfam" id="PF04101"/>
    </source>
</evidence>
<comment type="similarity">
    <text evidence="10">Belongs to the glycosyltransferase 28 family. MurG subfamily.</text>
</comment>
<feature type="binding site" evidence="10">
    <location>
        <begin position="21"/>
        <end position="23"/>
    </location>
    <ligand>
        <name>UDP-N-acetyl-alpha-D-glucosamine</name>
        <dbReference type="ChEBI" id="CHEBI:57705"/>
    </ligand>
</feature>
<dbReference type="Pfam" id="PF03033">
    <property type="entry name" value="Glyco_transf_28"/>
    <property type="match status" value="1"/>
</dbReference>
<evidence type="ECO:0000256" key="4">
    <source>
        <dbReference type="ARBA" id="ARBA00022679"/>
    </source>
</evidence>
<comment type="catalytic activity">
    <reaction evidence="10">
        <text>di-trans,octa-cis-undecaprenyl diphospho-N-acetyl-alpha-D-muramoyl-L-alanyl-D-glutamyl-meso-2,6-diaminopimeloyl-D-alanyl-D-alanine + UDP-N-acetyl-alpha-D-glucosamine = di-trans,octa-cis-undecaprenyl diphospho-[N-acetyl-alpha-D-glucosaminyl-(1-&gt;4)]-N-acetyl-alpha-D-muramoyl-L-alanyl-D-glutamyl-meso-2,6-diaminopimeloyl-D-alanyl-D-alanine + UDP + H(+)</text>
        <dbReference type="Rhea" id="RHEA:31227"/>
        <dbReference type="ChEBI" id="CHEBI:15378"/>
        <dbReference type="ChEBI" id="CHEBI:57705"/>
        <dbReference type="ChEBI" id="CHEBI:58223"/>
        <dbReference type="ChEBI" id="CHEBI:61387"/>
        <dbReference type="ChEBI" id="CHEBI:61388"/>
        <dbReference type="EC" id="2.4.1.227"/>
    </reaction>
</comment>
<dbReference type="HAMAP" id="MF_00033">
    <property type="entry name" value="MurG"/>
    <property type="match status" value="1"/>
</dbReference>
<evidence type="ECO:0000256" key="10">
    <source>
        <dbReference type="HAMAP-Rule" id="MF_00033"/>
    </source>
</evidence>
<comment type="subcellular location">
    <subcellularLocation>
        <location evidence="10">Cell membrane</location>
        <topology evidence="10">Peripheral membrane protein</topology>
        <orientation evidence="10">Cytoplasmic side</orientation>
    </subcellularLocation>
</comment>
<feature type="compositionally biased region" description="Basic residues" evidence="11">
    <location>
        <begin position="355"/>
        <end position="365"/>
    </location>
</feature>
<evidence type="ECO:0000256" key="8">
    <source>
        <dbReference type="ARBA" id="ARBA00023306"/>
    </source>
</evidence>
<proteinExistence type="inferred from homology"/>
<keyword evidence="9 10" id="KW-0961">Cell wall biogenesis/degradation</keyword>
<feature type="binding site" evidence="10">
    <location>
        <position position="212"/>
    </location>
    <ligand>
        <name>UDP-N-acetyl-alpha-D-glucosamine</name>
        <dbReference type="ChEBI" id="CHEBI:57705"/>
    </ligand>
</feature>
<keyword evidence="6 10" id="KW-0573">Peptidoglycan synthesis</keyword>
<keyword evidence="8 10" id="KW-0131">Cell cycle</keyword>
<keyword evidence="1 10" id="KW-1003">Cell membrane</keyword>
<dbReference type="SUPFAM" id="SSF53756">
    <property type="entry name" value="UDP-Glycosyltransferase/glycogen phosphorylase"/>
    <property type="match status" value="1"/>
</dbReference>
<dbReference type="Gene3D" id="3.40.50.2000">
    <property type="entry name" value="Glycogen Phosphorylase B"/>
    <property type="match status" value="2"/>
</dbReference>
<evidence type="ECO:0000256" key="2">
    <source>
        <dbReference type="ARBA" id="ARBA00022618"/>
    </source>
</evidence>
<evidence type="ECO:0000256" key="1">
    <source>
        <dbReference type="ARBA" id="ARBA00022475"/>
    </source>
</evidence>
<sequence length="473" mass="50339">MDTVARSTTQVGSVVLAGGGTAGHVNPLLAVAEALRDRDPGTTLTVLGTAEGLEADLVPDRGFPLVTVPKVPLPRRPGVDWFRFPGRFVSAVRTAGRALDDAGAQVVVGFGGYVSTPAYLAARRRGIPVVVQEQNARPGLANRLGARWAARVGVAFAGTPLRGAVVTGLPLRREIVTLLAEQARDRDALRRSAAAELGLDPDVPTLLVTGGSSGALHLNEAVAGAASALRDAGVQVLHLTGRGKADAVRATLATSRDEAEAGAAPSYVVREYLAEMHLAYAVSDLVLCRAGAGMVCELSALGLPAVYVPLPVGNGEQRLNAAPVVEAGEGSSSTTPRWTRTGSPRTWCPCSRTARGSRRWPRRRPQPASPTEQTVWSRSSTRRCTRERRGAGRPRGRGPGSRPPRGRRWCRDVRRRAAAGGARRRGPGRRRAGEPDARGVARRRAAGVGRPRRRARDGRRHARRLQRRRAGEP</sequence>